<reference evidence="1 2" key="1">
    <citation type="submission" date="2013-11" db="EMBL/GenBank/DDBJ databases">
        <title>Genome sequencing of Stegodyphus mimosarum.</title>
        <authorList>
            <person name="Bechsgaard J."/>
        </authorList>
    </citation>
    <scope>NUCLEOTIDE SEQUENCE [LARGE SCALE GENOMIC DNA]</scope>
</reference>
<organism evidence="1 2">
    <name type="scientific">Stegodyphus mimosarum</name>
    <name type="common">African social velvet spider</name>
    <dbReference type="NCBI Taxonomy" id="407821"/>
    <lineage>
        <taxon>Eukaryota</taxon>
        <taxon>Metazoa</taxon>
        <taxon>Ecdysozoa</taxon>
        <taxon>Arthropoda</taxon>
        <taxon>Chelicerata</taxon>
        <taxon>Arachnida</taxon>
        <taxon>Araneae</taxon>
        <taxon>Araneomorphae</taxon>
        <taxon>Entelegynae</taxon>
        <taxon>Eresoidea</taxon>
        <taxon>Eresidae</taxon>
        <taxon>Stegodyphus</taxon>
    </lineage>
</organism>
<dbReference type="Proteomes" id="UP000054359">
    <property type="component" value="Unassembled WGS sequence"/>
</dbReference>
<name>A0A087TSS8_STEMI</name>
<protein>
    <submittedName>
        <fullName evidence="1">Uncharacterized protein</fullName>
    </submittedName>
</protein>
<evidence type="ECO:0000313" key="1">
    <source>
        <dbReference type="EMBL" id="KFM68167.1"/>
    </source>
</evidence>
<keyword evidence="2" id="KW-1185">Reference proteome</keyword>
<accession>A0A087TSS8</accession>
<dbReference type="EMBL" id="KK116579">
    <property type="protein sequence ID" value="KFM68167.1"/>
    <property type="molecule type" value="Genomic_DNA"/>
</dbReference>
<sequence>MCIEECILNQTMNSCSCVLTNNLYPHNFNFCAEATDYCTKQVNYTHCFVKCSPECHARDFEYTLREEDIELDVENHTERK</sequence>
<gene>
    <name evidence="1" type="ORF">X975_22046</name>
</gene>
<dbReference type="AlphaFoldDB" id="A0A087TSS8"/>
<evidence type="ECO:0000313" key="2">
    <source>
        <dbReference type="Proteomes" id="UP000054359"/>
    </source>
</evidence>
<feature type="non-terminal residue" evidence="1">
    <location>
        <position position="80"/>
    </location>
</feature>
<dbReference type="OrthoDB" id="6436100at2759"/>
<proteinExistence type="predicted"/>